<dbReference type="PANTHER" id="PTHR36453:SF1">
    <property type="entry name" value="RIGHT HANDED BETA HELIX DOMAIN-CONTAINING PROTEIN"/>
    <property type="match status" value="1"/>
</dbReference>
<proteinExistence type="predicted"/>
<evidence type="ECO:0000313" key="3">
    <source>
        <dbReference type="EMBL" id="SEA75669.1"/>
    </source>
</evidence>
<reference evidence="3 4" key="1">
    <citation type="submission" date="2016-10" db="EMBL/GenBank/DDBJ databases">
        <authorList>
            <person name="de Groot N.N."/>
        </authorList>
    </citation>
    <scope>NUCLEOTIDE SEQUENCE [LARGE SCALE GENOMIC DNA]</scope>
    <source>
        <strain evidence="3 4">DSM 19033</strain>
    </source>
</reference>
<dbReference type="OrthoDB" id="9763537at2"/>
<dbReference type="InterPro" id="IPR039448">
    <property type="entry name" value="Beta_helix"/>
</dbReference>
<feature type="signal peptide" evidence="1">
    <location>
        <begin position="1"/>
        <end position="26"/>
    </location>
</feature>
<dbReference type="PANTHER" id="PTHR36453">
    <property type="entry name" value="SECRETED PROTEIN-RELATED"/>
    <property type="match status" value="1"/>
</dbReference>
<dbReference type="RefSeq" id="WP_090556595.1">
    <property type="nucleotide sequence ID" value="NZ_FNRA01000005.1"/>
</dbReference>
<dbReference type="Proteomes" id="UP000198850">
    <property type="component" value="Unassembled WGS sequence"/>
</dbReference>
<dbReference type="SUPFAM" id="SSF51126">
    <property type="entry name" value="Pectin lyase-like"/>
    <property type="match status" value="1"/>
</dbReference>
<organism evidence="3 4">
    <name type="scientific">Pedobacter hartonius</name>
    <dbReference type="NCBI Taxonomy" id="425514"/>
    <lineage>
        <taxon>Bacteria</taxon>
        <taxon>Pseudomonadati</taxon>
        <taxon>Bacteroidota</taxon>
        <taxon>Sphingobacteriia</taxon>
        <taxon>Sphingobacteriales</taxon>
        <taxon>Sphingobacteriaceae</taxon>
        <taxon>Pedobacter</taxon>
    </lineage>
</organism>
<keyword evidence="4" id="KW-1185">Reference proteome</keyword>
<name>A0A1H4DT31_9SPHI</name>
<dbReference type="Gene3D" id="2.160.20.10">
    <property type="entry name" value="Single-stranded right-handed beta-helix, Pectin lyase-like"/>
    <property type="match status" value="2"/>
</dbReference>
<dbReference type="AlphaFoldDB" id="A0A1H4DT31"/>
<dbReference type="STRING" id="425514.SAMN05443550_10585"/>
<dbReference type="Pfam" id="PF13229">
    <property type="entry name" value="Beta_helix"/>
    <property type="match status" value="1"/>
</dbReference>
<evidence type="ECO:0000259" key="2">
    <source>
        <dbReference type="Pfam" id="PF13229"/>
    </source>
</evidence>
<dbReference type="EMBL" id="FNRA01000005">
    <property type="protein sequence ID" value="SEA75669.1"/>
    <property type="molecule type" value="Genomic_DNA"/>
</dbReference>
<feature type="domain" description="Right handed beta helix" evidence="2">
    <location>
        <begin position="415"/>
        <end position="584"/>
    </location>
</feature>
<dbReference type="SMART" id="SM00710">
    <property type="entry name" value="PbH1"/>
    <property type="match status" value="6"/>
</dbReference>
<dbReference type="InterPro" id="IPR012334">
    <property type="entry name" value="Pectin_lyas_fold"/>
</dbReference>
<gene>
    <name evidence="3" type="ORF">SAMN05443550_10585</name>
</gene>
<feature type="chain" id="PRO_5011759715" evidence="1">
    <location>
        <begin position="27"/>
        <end position="726"/>
    </location>
</feature>
<evidence type="ECO:0000313" key="4">
    <source>
        <dbReference type="Proteomes" id="UP000198850"/>
    </source>
</evidence>
<dbReference type="InterPro" id="IPR011050">
    <property type="entry name" value="Pectin_lyase_fold/virulence"/>
</dbReference>
<accession>A0A1H4DT31</accession>
<protein>
    <submittedName>
        <fullName evidence="3">Right handed beta helix region</fullName>
    </submittedName>
</protein>
<keyword evidence="1" id="KW-0732">Signal</keyword>
<dbReference type="InterPro" id="IPR006626">
    <property type="entry name" value="PbH1"/>
</dbReference>
<sequence length="726" mass="81061">MKKGLFFSFGLLCMLLSNTSFSTAAAQGVTRIFVSPGGSANASGSKKDPLNTISAALEMAEKVSRKNPRSMEILLREGTYFLDRTLEVVQGKTWNSSVPLTIVAYKKEKAVLHGGSIIAPELLKPVSDKNLAARFLPEARSRIRQISLTDAGITNTGKLHAFGFSRPMAPSWLEIFVNSKPGTLARWPNEGTVLIKSVLDTGSIPRWGDKSNRGGKFTYAATKRPSRWKNPGKAWIAGYFMWGYADDAAQLKSIDTIKSVISTQTPSYYGFGNGKPWRAWYAYNLPEEIDLPGEYYVDVESKMLYFMPPDSLKKVEISVLETPMMAMEGISNVSLKNIDFSCSRGMGISMERTTGVLIDGCTFSNLGMMAIYMGKGIQPEDPTSNAGGTPASRTAGNIVQYVYEHSTFDREAGTKNGIINCEIFNTGSGGIYMSGGNRLTLEPGDNYVDNCKVHDFTRIEKTYRPGIWITGVGNRISHCDVYNSPSVGIFLHGNNHLIEYNNLHHLDTDADDMGALYFGRNPSELGNVTRYNYFHDIGGEHKTMAIYHDDGACGMQVYDNIFYKAGTVAGFIGGGRDNVYTNNIFIYTKFAAHIDDRLKNWARAMLLKDGLYQQRLEAVNFKQAPYSVQYPNLAKYWEDDPASPKRNTFSRNLLVNIQQVAEGQPEWLPYLNDNYETKKDPGFKDYTEKDFRLSRKSEVWKKIPGFRAIPLKKIGYRPDHQKHKAG</sequence>
<evidence type="ECO:0000256" key="1">
    <source>
        <dbReference type="SAM" id="SignalP"/>
    </source>
</evidence>